<dbReference type="InterPro" id="IPR001119">
    <property type="entry name" value="SLH_dom"/>
</dbReference>
<feature type="domain" description="SLH" evidence="3">
    <location>
        <begin position="678"/>
        <end position="745"/>
    </location>
</feature>
<protein>
    <recommendedName>
        <fullName evidence="3">SLH domain-containing protein</fullName>
    </recommendedName>
</protein>
<dbReference type="Pfam" id="PF00395">
    <property type="entry name" value="SLH"/>
    <property type="match status" value="1"/>
</dbReference>
<reference evidence="4 5" key="1">
    <citation type="submission" date="2020-03" db="EMBL/GenBank/DDBJ databases">
        <title>Leucobacter sp. nov., isolated from beetles.</title>
        <authorList>
            <person name="Hyun D.-W."/>
            <person name="Bae J.-W."/>
        </authorList>
    </citation>
    <scope>NUCLEOTIDE SEQUENCE [LARGE SCALE GENOMIC DNA]</scope>
    <source>
        <strain evidence="4 5">HDW9C</strain>
    </source>
</reference>
<evidence type="ECO:0000313" key="5">
    <source>
        <dbReference type="Proteomes" id="UP000502677"/>
    </source>
</evidence>
<dbReference type="GO" id="GO:0008237">
    <property type="term" value="F:metallopeptidase activity"/>
    <property type="evidence" value="ECO:0007669"/>
    <property type="project" value="InterPro"/>
</dbReference>
<feature type="compositionally biased region" description="Acidic residues" evidence="1">
    <location>
        <begin position="45"/>
        <end position="74"/>
    </location>
</feature>
<dbReference type="AlphaFoldDB" id="A0A6G7XF70"/>
<accession>A0A6G7XF70</accession>
<organism evidence="4 5">
    <name type="scientific">Leucobacter viscericola</name>
    <dbReference type="NCBI Taxonomy" id="2714935"/>
    <lineage>
        <taxon>Bacteria</taxon>
        <taxon>Bacillati</taxon>
        <taxon>Actinomycetota</taxon>
        <taxon>Actinomycetes</taxon>
        <taxon>Micrococcales</taxon>
        <taxon>Microbacteriaceae</taxon>
        <taxon>Leucobacter</taxon>
    </lineage>
</organism>
<dbReference type="RefSeq" id="WP_166291167.1">
    <property type="nucleotide sequence ID" value="NZ_CP049863.1"/>
</dbReference>
<sequence>MKFWRRVFAVMLAAALVGSFGQAANAAPQAEPPPEATEQALDPELGSESDDTEADEVDDGVTSDGDAVDGDEPVETGAEVAPAADSSSEAAEIESAPETLEVSGTLKVFPAEPTQESLKRRAVAEAEQANHETGKEDPPAATPIEDQRFELDPEDVPLESSLSELYEDTEPLEMAPGKVLLETDDGEILPLDPSAVDEDTAGGATFVGTVAVTPDGVTSIDEAIAESPELALSESEIVEIAAESALAADETFVVLESEITPLPVPKAASASMMHSADVVFFTNASASQTAAVQELMTLTSDYWKRESGGLVAGIKVNAIKQEKVGSLNVCDEHAAWKRARELFNERGIYYGAAKHLVVLIDQKCAKEQATGWGDTYNLHAGGETWTNLSIRHDGDVKSGRPLKDAVSVLQHEIGHNLGLDHSGARICAASGVGDTALAHTSYSSDGSKDLSKLCYDDGYGDMWGVMGYSSAWRDANTPALPIAQKLALGVPSSGIVVDAKPAAGVTQRFTLNATSSNTGIRGVRVQQSAGSEPFFVEYRNGLGSDSSINRNWPKDKGVRVHKIRDAYSIEIRTPQETALSKGQSMHPYGGRARVTVESTTSTQAVVRVDFYTSFTDVMSNDRFAGDIQWMYDSKISGGSIQADRSVVYGPKVNVSREAVAAFFFRGYAPATYKPGAKGKLPFTDISTTHKFYKEIYWMWERGITTGTKQPDGTVKYLPSDPLSREAMAAFIYRVKGAKYTPPAKSPFVDVPTTSQFYTHITWMYAKGISTGTVTTSGRVYEPKVDTTREVMAPFMRRAAQL</sequence>
<dbReference type="Gene3D" id="3.40.390.10">
    <property type="entry name" value="Collagenase (Catalytic Domain)"/>
    <property type="match status" value="1"/>
</dbReference>
<keyword evidence="2" id="KW-0732">Signal</keyword>
<evidence type="ECO:0000256" key="2">
    <source>
        <dbReference type="SAM" id="SignalP"/>
    </source>
</evidence>
<dbReference type="SUPFAM" id="SSF55486">
    <property type="entry name" value="Metalloproteases ('zincins'), catalytic domain"/>
    <property type="match status" value="1"/>
</dbReference>
<keyword evidence="5" id="KW-1185">Reference proteome</keyword>
<dbReference type="PROSITE" id="PS51272">
    <property type="entry name" value="SLH"/>
    <property type="match status" value="2"/>
</dbReference>
<dbReference type="Proteomes" id="UP000502677">
    <property type="component" value="Chromosome"/>
</dbReference>
<dbReference type="EMBL" id="CP049863">
    <property type="protein sequence ID" value="QIK63260.1"/>
    <property type="molecule type" value="Genomic_DNA"/>
</dbReference>
<proteinExistence type="predicted"/>
<evidence type="ECO:0000256" key="1">
    <source>
        <dbReference type="SAM" id="MobiDB-lite"/>
    </source>
</evidence>
<feature type="chain" id="PRO_5026170792" description="SLH domain-containing protein" evidence="2">
    <location>
        <begin position="27"/>
        <end position="801"/>
    </location>
</feature>
<evidence type="ECO:0000313" key="4">
    <source>
        <dbReference type="EMBL" id="QIK63260.1"/>
    </source>
</evidence>
<feature type="region of interest" description="Disordered" evidence="1">
    <location>
        <begin position="25"/>
        <end position="143"/>
    </location>
</feature>
<feature type="compositionally biased region" description="Low complexity" evidence="1">
    <location>
        <begin position="78"/>
        <end position="98"/>
    </location>
</feature>
<evidence type="ECO:0000259" key="3">
    <source>
        <dbReference type="PROSITE" id="PS51272"/>
    </source>
</evidence>
<feature type="domain" description="SLH" evidence="3">
    <location>
        <begin position="610"/>
        <end position="677"/>
    </location>
</feature>
<name>A0A6G7XF70_9MICO</name>
<feature type="signal peptide" evidence="2">
    <location>
        <begin position="1"/>
        <end position="26"/>
    </location>
</feature>
<dbReference type="KEGG" id="lvi:G7068_08650"/>
<dbReference type="InterPro" id="IPR024079">
    <property type="entry name" value="MetalloPept_cat_dom_sf"/>
</dbReference>
<gene>
    <name evidence="4" type="ORF">G7068_08650</name>
</gene>
<feature type="compositionally biased region" description="Basic and acidic residues" evidence="1">
    <location>
        <begin position="117"/>
        <end position="138"/>
    </location>
</feature>